<dbReference type="Gene3D" id="3.90.226.10">
    <property type="entry name" value="2-enoyl-CoA Hydratase, Chain A, domain 1"/>
    <property type="match status" value="2"/>
</dbReference>
<dbReference type="GO" id="GO:0005524">
    <property type="term" value="F:ATP binding"/>
    <property type="evidence" value="ECO:0007669"/>
    <property type="project" value="UniProtKB-UniRule"/>
</dbReference>
<dbReference type="InterPro" id="IPR050856">
    <property type="entry name" value="Biotin_carboxylase_complex"/>
</dbReference>
<dbReference type="InterPro" id="IPR011764">
    <property type="entry name" value="Biotin_carboxylation_dom"/>
</dbReference>
<dbReference type="OrthoDB" id="9763189at2"/>
<proteinExistence type="predicted"/>
<dbReference type="RefSeq" id="WP_109907733.1">
    <property type="nucleotide sequence ID" value="NZ_QGLE01000014.1"/>
</dbReference>
<evidence type="ECO:0000256" key="1">
    <source>
        <dbReference type="ARBA" id="ARBA00001953"/>
    </source>
</evidence>
<dbReference type="SUPFAM" id="SSF51246">
    <property type="entry name" value="Rudiment single hybrid motif"/>
    <property type="match status" value="1"/>
</dbReference>
<keyword evidence="12" id="KW-1185">Reference proteome</keyword>
<dbReference type="Pfam" id="PF00289">
    <property type="entry name" value="Biotin_carb_N"/>
    <property type="match status" value="1"/>
</dbReference>
<dbReference type="InterPro" id="IPR001882">
    <property type="entry name" value="Biotin_BS"/>
</dbReference>
<evidence type="ECO:0000259" key="10">
    <source>
        <dbReference type="PROSITE" id="PS50989"/>
    </source>
</evidence>
<dbReference type="PROSITE" id="PS50975">
    <property type="entry name" value="ATP_GRASP"/>
    <property type="match status" value="1"/>
</dbReference>
<dbReference type="InterPro" id="IPR034733">
    <property type="entry name" value="AcCoA_carboxyl_beta"/>
</dbReference>
<dbReference type="InterPro" id="IPR005481">
    <property type="entry name" value="BC-like_N"/>
</dbReference>
<evidence type="ECO:0000256" key="3">
    <source>
        <dbReference type="ARBA" id="ARBA00022741"/>
    </source>
</evidence>
<dbReference type="SMART" id="SM00878">
    <property type="entry name" value="Biotin_carb_C"/>
    <property type="match status" value="1"/>
</dbReference>
<evidence type="ECO:0000256" key="5">
    <source>
        <dbReference type="ARBA" id="ARBA00023267"/>
    </source>
</evidence>
<keyword evidence="5" id="KW-0092">Biotin</keyword>
<feature type="domain" description="Biotin carboxylation" evidence="9">
    <location>
        <begin position="1"/>
        <end position="452"/>
    </location>
</feature>
<dbReference type="Pfam" id="PF02785">
    <property type="entry name" value="Biotin_carb_C"/>
    <property type="match status" value="1"/>
</dbReference>
<reference evidence="11 12" key="1">
    <citation type="submission" date="2018-05" db="EMBL/GenBank/DDBJ databases">
        <title>Zavarzinia sp. HR-AS.</title>
        <authorList>
            <person name="Lee Y."/>
            <person name="Jeon C.O."/>
        </authorList>
    </citation>
    <scope>NUCLEOTIDE SEQUENCE [LARGE SCALE GENOMIC DNA]</scope>
    <source>
        <strain evidence="11 12">HR-AS</strain>
    </source>
</reference>
<dbReference type="InterPro" id="IPR000089">
    <property type="entry name" value="Biotin_lipoyl"/>
</dbReference>
<keyword evidence="4 6" id="KW-0067">ATP-binding</keyword>
<keyword evidence="3 6" id="KW-0547">Nucleotide-binding</keyword>
<dbReference type="PANTHER" id="PTHR18866:SF128">
    <property type="entry name" value="UREA AMIDOLYASE"/>
    <property type="match status" value="1"/>
</dbReference>
<dbReference type="PROSITE" id="PS50968">
    <property type="entry name" value="BIOTINYL_LIPOYL"/>
    <property type="match status" value="1"/>
</dbReference>
<comment type="caution">
    <text evidence="11">The sequence shown here is derived from an EMBL/GenBank/DDBJ whole genome shotgun (WGS) entry which is preliminary data.</text>
</comment>
<dbReference type="SUPFAM" id="SSF52096">
    <property type="entry name" value="ClpP/crotonase"/>
    <property type="match status" value="2"/>
</dbReference>
<dbReference type="AlphaFoldDB" id="A0A317E001"/>
<dbReference type="InterPro" id="IPR005482">
    <property type="entry name" value="Biotin_COase_C"/>
</dbReference>
<protein>
    <submittedName>
        <fullName evidence="11">Carbamoyl-phosphate synthase large subunit</fullName>
    </submittedName>
</protein>
<feature type="domain" description="CoA carboxyltransferase C-terminal" evidence="10">
    <location>
        <begin position="835"/>
        <end position="1072"/>
    </location>
</feature>
<dbReference type="InterPro" id="IPR016185">
    <property type="entry name" value="PreATP-grasp_dom_sf"/>
</dbReference>
<evidence type="ECO:0000259" key="7">
    <source>
        <dbReference type="PROSITE" id="PS50968"/>
    </source>
</evidence>
<dbReference type="FunFam" id="3.30.1490.20:FF:000003">
    <property type="entry name" value="acetyl-CoA carboxylase isoform X1"/>
    <property type="match status" value="1"/>
</dbReference>
<organism evidence="11 12">
    <name type="scientific">Zavarzinia aquatilis</name>
    <dbReference type="NCBI Taxonomy" id="2211142"/>
    <lineage>
        <taxon>Bacteria</taxon>
        <taxon>Pseudomonadati</taxon>
        <taxon>Pseudomonadota</taxon>
        <taxon>Alphaproteobacteria</taxon>
        <taxon>Rhodospirillales</taxon>
        <taxon>Zavarziniaceae</taxon>
        <taxon>Zavarzinia</taxon>
    </lineage>
</organism>
<dbReference type="PROSITE" id="PS50989">
    <property type="entry name" value="COA_CT_CTER"/>
    <property type="match status" value="1"/>
</dbReference>
<dbReference type="Pfam" id="PF00364">
    <property type="entry name" value="Biotin_lipoyl"/>
    <property type="match status" value="1"/>
</dbReference>
<name>A0A317E001_9PROT</name>
<comment type="cofactor">
    <cofactor evidence="1">
        <name>biotin</name>
        <dbReference type="ChEBI" id="CHEBI:57586"/>
    </cofactor>
</comment>
<dbReference type="Pfam" id="PF02786">
    <property type="entry name" value="CPSase_L_D2"/>
    <property type="match status" value="1"/>
</dbReference>
<dbReference type="CDD" id="cd06850">
    <property type="entry name" value="biotinyl_domain"/>
    <property type="match status" value="1"/>
</dbReference>
<dbReference type="InterPro" id="IPR011053">
    <property type="entry name" value="Single_hybrid_motif"/>
</dbReference>
<dbReference type="PROSITE" id="PS00867">
    <property type="entry name" value="CPSASE_2"/>
    <property type="match status" value="1"/>
</dbReference>
<feature type="domain" description="Lipoyl-binding" evidence="7">
    <location>
        <begin position="473"/>
        <end position="551"/>
    </location>
</feature>
<feature type="domain" description="ATP-grasp" evidence="8">
    <location>
        <begin position="119"/>
        <end position="318"/>
    </location>
</feature>
<evidence type="ECO:0000313" key="12">
    <source>
        <dbReference type="Proteomes" id="UP000245461"/>
    </source>
</evidence>
<evidence type="ECO:0000256" key="4">
    <source>
        <dbReference type="ARBA" id="ARBA00022840"/>
    </source>
</evidence>
<dbReference type="Gene3D" id="2.40.50.100">
    <property type="match status" value="1"/>
</dbReference>
<dbReference type="SUPFAM" id="SSF51230">
    <property type="entry name" value="Single hybrid motif"/>
    <property type="match status" value="1"/>
</dbReference>
<dbReference type="Pfam" id="PF01039">
    <property type="entry name" value="Carboxyl_trans"/>
    <property type="match status" value="1"/>
</dbReference>
<dbReference type="InterPro" id="IPR011763">
    <property type="entry name" value="COA_CT_C"/>
</dbReference>
<dbReference type="InterPro" id="IPR005479">
    <property type="entry name" value="CPAse_ATP-bd"/>
</dbReference>
<evidence type="ECO:0000256" key="2">
    <source>
        <dbReference type="ARBA" id="ARBA00022598"/>
    </source>
</evidence>
<gene>
    <name evidence="11" type="ORF">DKG74_18865</name>
</gene>
<dbReference type="GO" id="GO:0046872">
    <property type="term" value="F:metal ion binding"/>
    <property type="evidence" value="ECO:0007669"/>
    <property type="project" value="InterPro"/>
</dbReference>
<evidence type="ECO:0000256" key="6">
    <source>
        <dbReference type="PROSITE-ProRule" id="PRU00409"/>
    </source>
</evidence>
<dbReference type="Gene3D" id="3.30.470.20">
    <property type="entry name" value="ATP-grasp fold, B domain"/>
    <property type="match status" value="1"/>
</dbReference>
<dbReference type="Proteomes" id="UP000245461">
    <property type="component" value="Unassembled WGS sequence"/>
</dbReference>
<dbReference type="PROSITE" id="PS50979">
    <property type="entry name" value="BC"/>
    <property type="match status" value="1"/>
</dbReference>
<accession>A0A317E001</accession>
<dbReference type="PROSITE" id="PS00188">
    <property type="entry name" value="BIOTIN"/>
    <property type="match status" value="1"/>
</dbReference>
<dbReference type="EMBL" id="QGLE01000014">
    <property type="protein sequence ID" value="PWR18485.1"/>
    <property type="molecule type" value="Genomic_DNA"/>
</dbReference>
<dbReference type="SUPFAM" id="SSF52440">
    <property type="entry name" value="PreATP-grasp domain"/>
    <property type="match status" value="1"/>
</dbReference>
<dbReference type="GO" id="GO:0016874">
    <property type="term" value="F:ligase activity"/>
    <property type="evidence" value="ECO:0007669"/>
    <property type="project" value="UniProtKB-KW"/>
</dbReference>
<dbReference type="InterPro" id="IPR029045">
    <property type="entry name" value="ClpP/crotonase-like_dom_sf"/>
</dbReference>
<dbReference type="PANTHER" id="PTHR18866">
    <property type="entry name" value="CARBOXYLASE:PYRUVATE/ACETYL-COA/PROPIONYL-COA CARBOXYLASE"/>
    <property type="match status" value="1"/>
</dbReference>
<sequence length="1072" mass="111607">MFRCILIANRGEIAIRIARAAASLDIESVAVFAEDDDRSLHVAVADRAVALKGRGVAAYLDGAQIVALAKTHGCDAIHPGYGFLAENASFAEACEAAGIAFIGPSPATLTLFGDKVAARKLAEGAGVPVAEGTARPVDLGCAEAFMRKLGEGVPVMVKAAAGGGGRGMRVVEKLDDLAEAFARCRSEAKAAFGDDRIFIERFIPAARHVEVQVLGDALGHVGHLFERDCSLQRRHQKLVEIAPAPGLSDEMREKLFAAALSLARAAHYRTVGTVEFLVAPDESGFWFMEANPRLQVEHTVTEAVTGVDLVAAQIRLAAGAALSSLDLDGVAPRGFAIEARINLEVIGPDGAARPAAGAIATYEMPGGPGIRVDGAGYAGYPVNPGFDPLIAKLIVHEGGSDFARAVAALRRALRQTRIEGVASNIAFLEALLAEETVAMGRLDNRLVERLGSRLAGAVREAGFFPKSAAPAAVAAIIAPPGTEAVAAPLSGRIVAFEAAEGAGIAAGQSLAILEAMKMEHVVKAPFAGIVRRLGGAAGETIAEGAALAFIEPAAVEGAIAGEVVAVDPDHIRPDLAEVIARHAPGLDVNRPAAVARRARTNQRTARANVEDLCDPGSFNEYGALLLPAQRKRRGLDDLIENGPADGLIAGTGTVNAADMGAEAARTMVIAYDYTVMAGTQGMMNHKKTDRVLHVAEEWRLPLVLFAEGGGGRPGDTDWVGVAGLDVSTFAAFARLSGIVPTVGVVSGYCFAGNAALLGCCDLIVATENASFGMAGPAMIEGGGLGSFRPEEVGPVAMQWANGNIDLRVADEAAAVAATKRLLGQFQGVAPVWQAADQRELRHVVPENRLRVYDIRKAIALLCDSGSVIELRGGFGRGMITALVRIEGKPFGLIANDPGHLGGAVDADAAEKGARFMKLCEARRLPVISLIDTPGFMVGPPCEAEGMVRKAADLFIAGAALTVPVFAVVLRKGYGLGAQAMACGSFHRPVFTISWPSGEFGGMGLEGAVRLGYRRELEAAGDAAAQKALFDKLVAQQYANGKAINMASFGEIDAVIDPAETRGWILRGLASAK</sequence>
<dbReference type="PROSITE" id="PS00866">
    <property type="entry name" value="CPSASE_1"/>
    <property type="match status" value="1"/>
</dbReference>
<evidence type="ECO:0000259" key="8">
    <source>
        <dbReference type="PROSITE" id="PS50975"/>
    </source>
</evidence>
<dbReference type="InterPro" id="IPR011761">
    <property type="entry name" value="ATP-grasp"/>
</dbReference>
<dbReference type="InterPro" id="IPR011054">
    <property type="entry name" value="Rudment_hybrid_motif"/>
</dbReference>
<dbReference type="SUPFAM" id="SSF56059">
    <property type="entry name" value="Glutathione synthetase ATP-binding domain-like"/>
    <property type="match status" value="1"/>
</dbReference>
<evidence type="ECO:0000259" key="9">
    <source>
        <dbReference type="PROSITE" id="PS50979"/>
    </source>
</evidence>
<keyword evidence="2" id="KW-0436">Ligase</keyword>
<evidence type="ECO:0000313" key="11">
    <source>
        <dbReference type="EMBL" id="PWR18485.1"/>
    </source>
</evidence>